<evidence type="ECO:0000256" key="2">
    <source>
        <dbReference type="ARBA" id="ARBA00022630"/>
    </source>
</evidence>
<keyword evidence="9" id="KW-1185">Reference proteome</keyword>
<name>A0A8J2HUY2_9PLEO</name>
<organism evidence="8 9">
    <name type="scientific">Alternaria atra</name>
    <dbReference type="NCBI Taxonomy" id="119953"/>
    <lineage>
        <taxon>Eukaryota</taxon>
        <taxon>Fungi</taxon>
        <taxon>Dikarya</taxon>
        <taxon>Ascomycota</taxon>
        <taxon>Pezizomycotina</taxon>
        <taxon>Dothideomycetes</taxon>
        <taxon>Pleosporomycetidae</taxon>
        <taxon>Pleosporales</taxon>
        <taxon>Pleosporineae</taxon>
        <taxon>Pleosporaceae</taxon>
        <taxon>Alternaria</taxon>
        <taxon>Alternaria sect. Ulocladioides</taxon>
    </lineage>
</organism>
<keyword evidence="3" id="KW-0274">FAD</keyword>
<feature type="region of interest" description="Disordered" evidence="5">
    <location>
        <begin position="442"/>
        <end position="464"/>
    </location>
</feature>
<feature type="transmembrane region" description="Helical" evidence="6">
    <location>
        <begin position="45"/>
        <end position="64"/>
    </location>
</feature>
<keyword evidence="6" id="KW-1133">Transmembrane helix</keyword>
<accession>A0A8J2HUY2</accession>
<dbReference type="GeneID" id="67013384"/>
<comment type="cofactor">
    <cofactor evidence="1">
        <name>FAD</name>
        <dbReference type="ChEBI" id="CHEBI:57692"/>
    </cofactor>
</comment>
<dbReference type="EMBL" id="CAJRGZ010000012">
    <property type="protein sequence ID" value="CAG5137767.1"/>
    <property type="molecule type" value="Genomic_DNA"/>
</dbReference>
<dbReference type="PRINTS" id="PR00420">
    <property type="entry name" value="RNGMNOXGNASE"/>
</dbReference>
<evidence type="ECO:0000256" key="1">
    <source>
        <dbReference type="ARBA" id="ARBA00001974"/>
    </source>
</evidence>
<sequence length="464" mass="49930">MAATNVATSEHTLNTSSANVMNGASDFSYGFSHTNGTNGTNAKPLPVVIAGGGCVGLFLAFLLAQSDIPNKVIVIESQQPDPTSTRAMAHQPPTYPILSKVQGLLPELVKTGSLSSGLCFRTSIQTGSKVIAGKTFDNSGEGMKGKGQLLLPQGKFQQVLMKRLAALDGKAEVRIGTSVSSFKPTASSVSIQITPEASSMQLGDESIDAAYLIDASGAHSIIRKDLDISLEGETLDAQLVATDLYFDFHAHGFYDANFIMDPENYGLIGRINHATDSHPALWRVSYGVPIGVSEEEIMRTLHEKLRVMMPNEGRSENGEIGYEVVRVAPYKAQQRLVPSLYHHDARICLVGDAAHLTNPYAGLGLASGMADASSLSEVLVRVLTSQATDGEKLLNAWSEARRKKFLDVVDKPSRMAYKRVKADVSTEEKIQELMSKDPLVGALKKGMPVQPPSLETKGEDLEGW</sequence>
<comment type="caution">
    <text evidence="8">The sequence shown here is derived from an EMBL/GenBank/DDBJ whole genome shotgun (WGS) entry which is preliminary data.</text>
</comment>
<dbReference type="OrthoDB" id="10016252at2759"/>
<evidence type="ECO:0000313" key="9">
    <source>
        <dbReference type="Proteomes" id="UP000676310"/>
    </source>
</evidence>
<keyword evidence="6" id="KW-0472">Membrane</keyword>
<feature type="domain" description="FAD-binding" evidence="7">
    <location>
        <begin position="46"/>
        <end position="409"/>
    </location>
</feature>
<evidence type="ECO:0000256" key="6">
    <source>
        <dbReference type="SAM" id="Phobius"/>
    </source>
</evidence>
<protein>
    <recommendedName>
        <fullName evidence="7">FAD-binding domain-containing protein</fullName>
    </recommendedName>
</protein>
<dbReference type="Gene3D" id="3.50.50.60">
    <property type="entry name" value="FAD/NAD(P)-binding domain"/>
    <property type="match status" value="1"/>
</dbReference>
<dbReference type="Pfam" id="PF01494">
    <property type="entry name" value="FAD_binding_3"/>
    <property type="match status" value="1"/>
</dbReference>
<dbReference type="Proteomes" id="UP000676310">
    <property type="component" value="Unassembled WGS sequence"/>
</dbReference>
<dbReference type="PANTHER" id="PTHR43004">
    <property type="entry name" value="TRK SYSTEM POTASSIUM UPTAKE PROTEIN"/>
    <property type="match status" value="1"/>
</dbReference>
<evidence type="ECO:0000256" key="4">
    <source>
        <dbReference type="ARBA" id="ARBA00023002"/>
    </source>
</evidence>
<evidence type="ECO:0000313" key="8">
    <source>
        <dbReference type="EMBL" id="CAG5137767.1"/>
    </source>
</evidence>
<keyword evidence="6" id="KW-0812">Transmembrane</keyword>
<dbReference type="GO" id="GO:0071949">
    <property type="term" value="F:FAD binding"/>
    <property type="evidence" value="ECO:0007669"/>
    <property type="project" value="InterPro"/>
</dbReference>
<dbReference type="InterPro" id="IPR036188">
    <property type="entry name" value="FAD/NAD-bd_sf"/>
</dbReference>
<dbReference type="AlphaFoldDB" id="A0A8J2HUY2"/>
<dbReference type="GO" id="GO:0016709">
    <property type="term" value="F:oxidoreductase activity, acting on paired donors, with incorporation or reduction of molecular oxygen, NAD(P)H as one donor, and incorporation of one atom of oxygen"/>
    <property type="evidence" value="ECO:0007669"/>
    <property type="project" value="UniProtKB-ARBA"/>
</dbReference>
<dbReference type="InterPro" id="IPR002938">
    <property type="entry name" value="FAD-bd"/>
</dbReference>
<evidence type="ECO:0000259" key="7">
    <source>
        <dbReference type="Pfam" id="PF01494"/>
    </source>
</evidence>
<dbReference type="SUPFAM" id="SSF51905">
    <property type="entry name" value="FAD/NAD(P)-binding domain"/>
    <property type="match status" value="1"/>
</dbReference>
<dbReference type="PANTHER" id="PTHR43004:SF19">
    <property type="entry name" value="BINDING MONOOXYGENASE, PUTATIVE (JCVI)-RELATED"/>
    <property type="match status" value="1"/>
</dbReference>
<gene>
    <name evidence="8" type="ORF">ALTATR162_LOCUS199</name>
</gene>
<reference evidence="8" key="1">
    <citation type="submission" date="2021-05" db="EMBL/GenBank/DDBJ databases">
        <authorList>
            <person name="Stam R."/>
        </authorList>
    </citation>
    <scope>NUCLEOTIDE SEQUENCE</scope>
    <source>
        <strain evidence="8">CS162</strain>
    </source>
</reference>
<evidence type="ECO:0000256" key="5">
    <source>
        <dbReference type="SAM" id="MobiDB-lite"/>
    </source>
</evidence>
<dbReference type="RefSeq" id="XP_043163727.1">
    <property type="nucleotide sequence ID" value="XM_043307792.1"/>
</dbReference>
<proteinExistence type="predicted"/>
<keyword evidence="2" id="KW-0285">Flavoprotein</keyword>
<dbReference type="Gene3D" id="3.30.9.10">
    <property type="entry name" value="D-Amino Acid Oxidase, subunit A, domain 2"/>
    <property type="match status" value="1"/>
</dbReference>
<dbReference type="InterPro" id="IPR050641">
    <property type="entry name" value="RIFMO-like"/>
</dbReference>
<evidence type="ECO:0000256" key="3">
    <source>
        <dbReference type="ARBA" id="ARBA00022827"/>
    </source>
</evidence>
<keyword evidence="4" id="KW-0560">Oxidoreductase</keyword>